<sequence>MASSLPLLGGLPTSLPPRSLRKTSYIRLALLAVALVTLAVLYGVRHEHQPPSALASVHQYLVDGANATCKDQDGPACTLSGADLDTEPHELFRLLPVRESVTAGAPLYLEVVATAEVQPECLLRSSVFSVVVSGSRLQRAQLVDAPGQSLVFAVQLDEPGKYRIEAFLRLFNDPHFFCEMSVVRMTGARYIDRVVAGGNATVVVRPSWTASLPALSSSPSKRPCRYGDLFDMRGSWAEAPVPATPRGDYEKQHVCALEPLPTPAEAFARAVDAGVRWLRFVGDSNTRYLYESFPLDDVVVSWEWFTPVHAPPLSAHFDDEANAYWANSTLGGLFTPVEEDPRHTLSPIQTILADRPDLLALRGGDRVFLSYGSHAVWHTRDDVEPYVDQIVAAAERLSSLEAANVLSPQKRLSFGLSTAKSCRKFKSQDTPEVTAGMLRICHSDNFHDKNLAILRAFAARGLTWPDGESVPPAARLPNLAPLDVLDFWHTTESVEDYMTDKVHFGPGVYFTHSRMVATSVFEDEV</sequence>
<evidence type="ECO:0000313" key="2">
    <source>
        <dbReference type="Proteomes" id="UP000053890"/>
    </source>
</evidence>
<dbReference type="RefSeq" id="XP_018269393.1">
    <property type="nucleotide sequence ID" value="XM_018417665.1"/>
</dbReference>
<keyword evidence="2" id="KW-1185">Reference proteome</keyword>
<gene>
    <name evidence="1" type="ORF">RHOBADRAFT_55102</name>
</gene>
<dbReference type="GeneID" id="28978113"/>
<dbReference type="OrthoDB" id="2317628at2759"/>
<proteinExistence type="predicted"/>
<name>A0A0P9EVX7_RHOGW</name>
<evidence type="ECO:0000313" key="1">
    <source>
        <dbReference type="EMBL" id="KPV73344.1"/>
    </source>
</evidence>
<dbReference type="Proteomes" id="UP000053890">
    <property type="component" value="Unassembled WGS sequence"/>
</dbReference>
<dbReference type="EMBL" id="KQ474083">
    <property type="protein sequence ID" value="KPV73344.1"/>
    <property type="molecule type" value="Genomic_DNA"/>
</dbReference>
<organism evidence="1 2">
    <name type="scientific">Rhodotorula graminis (strain WP1)</name>
    <dbReference type="NCBI Taxonomy" id="578459"/>
    <lineage>
        <taxon>Eukaryota</taxon>
        <taxon>Fungi</taxon>
        <taxon>Dikarya</taxon>
        <taxon>Basidiomycota</taxon>
        <taxon>Pucciniomycotina</taxon>
        <taxon>Microbotryomycetes</taxon>
        <taxon>Sporidiobolales</taxon>
        <taxon>Sporidiobolaceae</taxon>
        <taxon>Rhodotorula</taxon>
    </lineage>
</organism>
<accession>A0A0P9EVX7</accession>
<dbReference type="AlphaFoldDB" id="A0A0P9EVX7"/>
<reference evidence="1 2" key="1">
    <citation type="journal article" date="2015" name="Front. Microbiol.">
        <title>Genome sequence of the plant growth promoting endophytic yeast Rhodotorula graminis WP1.</title>
        <authorList>
            <person name="Firrincieli A."/>
            <person name="Otillar R."/>
            <person name="Salamov A."/>
            <person name="Schmutz J."/>
            <person name="Khan Z."/>
            <person name="Redman R.S."/>
            <person name="Fleck N.D."/>
            <person name="Lindquist E."/>
            <person name="Grigoriev I.V."/>
            <person name="Doty S.L."/>
        </authorList>
    </citation>
    <scope>NUCLEOTIDE SEQUENCE [LARGE SCALE GENOMIC DNA]</scope>
    <source>
        <strain evidence="1 2">WP1</strain>
    </source>
</reference>
<protein>
    <submittedName>
        <fullName evidence="1">Uncharacterized protein</fullName>
    </submittedName>
</protein>